<sequence>MPRCYKIDYTDLSDNFTRRKEIARAAYEGRLTVEGVPEFLSSHILYWSYRDIDLAFQDIYLGTDYFVPPLQVCTGAEIVQYPDVRVGDVDAELVWDCVDCRGLKPYKSVKPLDSASASQ</sequence>
<organism evidence="1 2">
    <name type="scientific">Arthrobotrys musiformis</name>
    <dbReference type="NCBI Taxonomy" id="47236"/>
    <lineage>
        <taxon>Eukaryota</taxon>
        <taxon>Fungi</taxon>
        <taxon>Dikarya</taxon>
        <taxon>Ascomycota</taxon>
        <taxon>Pezizomycotina</taxon>
        <taxon>Orbiliomycetes</taxon>
        <taxon>Orbiliales</taxon>
        <taxon>Orbiliaceae</taxon>
        <taxon>Arthrobotrys</taxon>
    </lineage>
</organism>
<dbReference type="AlphaFoldDB" id="A0AAV9VYF4"/>
<gene>
    <name evidence="1" type="ORF">TWF481_012200</name>
</gene>
<dbReference type="Proteomes" id="UP001370758">
    <property type="component" value="Unassembled WGS sequence"/>
</dbReference>
<evidence type="ECO:0000313" key="2">
    <source>
        <dbReference type="Proteomes" id="UP001370758"/>
    </source>
</evidence>
<keyword evidence="2" id="KW-1185">Reference proteome</keyword>
<dbReference type="EMBL" id="JAVHJL010000009">
    <property type="protein sequence ID" value="KAK6497798.1"/>
    <property type="molecule type" value="Genomic_DNA"/>
</dbReference>
<proteinExistence type="predicted"/>
<name>A0AAV9VYF4_9PEZI</name>
<evidence type="ECO:0000313" key="1">
    <source>
        <dbReference type="EMBL" id="KAK6497798.1"/>
    </source>
</evidence>
<reference evidence="1 2" key="1">
    <citation type="submission" date="2023-08" db="EMBL/GenBank/DDBJ databases">
        <authorList>
            <person name="Palmer J.M."/>
        </authorList>
    </citation>
    <scope>NUCLEOTIDE SEQUENCE [LARGE SCALE GENOMIC DNA]</scope>
    <source>
        <strain evidence="1 2">TWF481</strain>
    </source>
</reference>
<comment type="caution">
    <text evidence="1">The sequence shown here is derived from an EMBL/GenBank/DDBJ whole genome shotgun (WGS) entry which is preliminary data.</text>
</comment>
<accession>A0AAV9VYF4</accession>
<protein>
    <submittedName>
        <fullName evidence="1">Uncharacterized protein</fullName>
    </submittedName>
</protein>